<gene>
    <name evidence="1" type="ORF">XENORESO_012004</name>
</gene>
<dbReference type="Proteomes" id="UP001444071">
    <property type="component" value="Unassembled WGS sequence"/>
</dbReference>
<accession>A0ABV0VMJ8</accession>
<keyword evidence="2" id="KW-1185">Reference proteome</keyword>
<name>A0ABV0VMJ8_9TELE</name>
<dbReference type="EMBL" id="JAHRIM010000376">
    <property type="protein sequence ID" value="MEQ2258224.1"/>
    <property type="molecule type" value="Genomic_DNA"/>
</dbReference>
<protein>
    <submittedName>
        <fullName evidence="1">Uncharacterized protein</fullName>
    </submittedName>
</protein>
<comment type="caution">
    <text evidence="1">The sequence shown here is derived from an EMBL/GenBank/DDBJ whole genome shotgun (WGS) entry which is preliminary data.</text>
</comment>
<sequence>MIHPVLSWKTRRIGQLLNDDGSGSRGEIHGVEGHGTKVAAGLPRPVCLMIKDSKQPMILGSSLKMCPSSTRRCIDSLICKKVLLGKFDSFEYLALLEPHLQASFNDLLSVTYVDYNSLIIWKTSTFILTTLKTKGQNNYVIHLKLLV</sequence>
<evidence type="ECO:0000313" key="2">
    <source>
        <dbReference type="Proteomes" id="UP001444071"/>
    </source>
</evidence>
<proteinExistence type="predicted"/>
<evidence type="ECO:0000313" key="1">
    <source>
        <dbReference type="EMBL" id="MEQ2258224.1"/>
    </source>
</evidence>
<organism evidence="1 2">
    <name type="scientific">Xenotaenia resolanae</name>
    <dbReference type="NCBI Taxonomy" id="208358"/>
    <lineage>
        <taxon>Eukaryota</taxon>
        <taxon>Metazoa</taxon>
        <taxon>Chordata</taxon>
        <taxon>Craniata</taxon>
        <taxon>Vertebrata</taxon>
        <taxon>Euteleostomi</taxon>
        <taxon>Actinopterygii</taxon>
        <taxon>Neopterygii</taxon>
        <taxon>Teleostei</taxon>
        <taxon>Neoteleostei</taxon>
        <taxon>Acanthomorphata</taxon>
        <taxon>Ovalentaria</taxon>
        <taxon>Atherinomorphae</taxon>
        <taxon>Cyprinodontiformes</taxon>
        <taxon>Goodeidae</taxon>
        <taxon>Xenotaenia</taxon>
    </lineage>
</organism>
<reference evidence="1 2" key="1">
    <citation type="submission" date="2021-06" db="EMBL/GenBank/DDBJ databases">
        <authorList>
            <person name="Palmer J.M."/>
        </authorList>
    </citation>
    <scope>NUCLEOTIDE SEQUENCE [LARGE SCALE GENOMIC DNA]</scope>
    <source>
        <strain evidence="1 2">XR_2019</strain>
        <tissue evidence="1">Muscle</tissue>
    </source>
</reference>